<organism evidence="1 2">
    <name type="scientific">Byssothecium circinans</name>
    <dbReference type="NCBI Taxonomy" id="147558"/>
    <lineage>
        <taxon>Eukaryota</taxon>
        <taxon>Fungi</taxon>
        <taxon>Dikarya</taxon>
        <taxon>Ascomycota</taxon>
        <taxon>Pezizomycotina</taxon>
        <taxon>Dothideomycetes</taxon>
        <taxon>Pleosporomycetidae</taxon>
        <taxon>Pleosporales</taxon>
        <taxon>Massarineae</taxon>
        <taxon>Massarinaceae</taxon>
        <taxon>Byssothecium</taxon>
    </lineage>
</organism>
<gene>
    <name evidence="1" type="ORF">CC80DRAFT_354622</name>
</gene>
<dbReference type="AlphaFoldDB" id="A0A6A5UCY7"/>
<dbReference type="OrthoDB" id="3942738at2759"/>
<accession>A0A6A5UCY7</accession>
<name>A0A6A5UCY7_9PLEO</name>
<feature type="non-terminal residue" evidence="1">
    <location>
        <position position="86"/>
    </location>
</feature>
<dbReference type="Proteomes" id="UP000800035">
    <property type="component" value="Unassembled WGS sequence"/>
</dbReference>
<keyword evidence="2" id="KW-1185">Reference proteome</keyword>
<evidence type="ECO:0000313" key="1">
    <source>
        <dbReference type="EMBL" id="KAF1961809.1"/>
    </source>
</evidence>
<protein>
    <submittedName>
        <fullName evidence="1">Uncharacterized protein</fullName>
    </submittedName>
</protein>
<dbReference type="EMBL" id="ML976980">
    <property type="protein sequence ID" value="KAF1961809.1"/>
    <property type="molecule type" value="Genomic_DNA"/>
</dbReference>
<proteinExistence type="predicted"/>
<sequence length="86" mass="10004">MDPIEEALTALKSLELGEKVNISQTAKKYGVERSTLSRRWRGVQGSRAAQYENQRLLNDRQEQELVRYVDRLCERGLPPTRSMLRN</sequence>
<evidence type="ECO:0000313" key="2">
    <source>
        <dbReference type="Proteomes" id="UP000800035"/>
    </source>
</evidence>
<reference evidence="1" key="1">
    <citation type="journal article" date="2020" name="Stud. Mycol.">
        <title>101 Dothideomycetes genomes: a test case for predicting lifestyles and emergence of pathogens.</title>
        <authorList>
            <person name="Haridas S."/>
            <person name="Albert R."/>
            <person name="Binder M."/>
            <person name="Bloem J."/>
            <person name="Labutti K."/>
            <person name="Salamov A."/>
            <person name="Andreopoulos B."/>
            <person name="Baker S."/>
            <person name="Barry K."/>
            <person name="Bills G."/>
            <person name="Bluhm B."/>
            <person name="Cannon C."/>
            <person name="Castanera R."/>
            <person name="Culley D."/>
            <person name="Daum C."/>
            <person name="Ezra D."/>
            <person name="Gonzalez J."/>
            <person name="Henrissat B."/>
            <person name="Kuo A."/>
            <person name="Liang C."/>
            <person name="Lipzen A."/>
            <person name="Lutzoni F."/>
            <person name="Magnuson J."/>
            <person name="Mondo S."/>
            <person name="Nolan M."/>
            <person name="Ohm R."/>
            <person name="Pangilinan J."/>
            <person name="Park H.-J."/>
            <person name="Ramirez L."/>
            <person name="Alfaro M."/>
            <person name="Sun H."/>
            <person name="Tritt A."/>
            <person name="Yoshinaga Y."/>
            <person name="Zwiers L.-H."/>
            <person name="Turgeon B."/>
            <person name="Goodwin S."/>
            <person name="Spatafora J."/>
            <person name="Crous P."/>
            <person name="Grigoriev I."/>
        </authorList>
    </citation>
    <scope>NUCLEOTIDE SEQUENCE</scope>
    <source>
        <strain evidence="1">CBS 675.92</strain>
    </source>
</reference>